<evidence type="ECO:0000256" key="1">
    <source>
        <dbReference type="ARBA" id="ARBA00022574"/>
    </source>
</evidence>
<dbReference type="PROSITE" id="PS50082">
    <property type="entry name" value="WD_REPEATS_2"/>
    <property type="match status" value="1"/>
</dbReference>
<dbReference type="Proteomes" id="UP001161247">
    <property type="component" value="Chromosome 1"/>
</dbReference>
<organism evidence="6 7">
    <name type="scientific">Oldenlandia corymbosa var. corymbosa</name>
    <dbReference type="NCBI Taxonomy" id="529605"/>
    <lineage>
        <taxon>Eukaryota</taxon>
        <taxon>Viridiplantae</taxon>
        <taxon>Streptophyta</taxon>
        <taxon>Embryophyta</taxon>
        <taxon>Tracheophyta</taxon>
        <taxon>Spermatophyta</taxon>
        <taxon>Magnoliopsida</taxon>
        <taxon>eudicotyledons</taxon>
        <taxon>Gunneridae</taxon>
        <taxon>Pentapetalae</taxon>
        <taxon>asterids</taxon>
        <taxon>lamiids</taxon>
        <taxon>Gentianales</taxon>
        <taxon>Rubiaceae</taxon>
        <taxon>Rubioideae</taxon>
        <taxon>Spermacoceae</taxon>
        <taxon>Hedyotis-Oldenlandia complex</taxon>
        <taxon>Oldenlandia</taxon>
    </lineage>
</organism>
<dbReference type="InterPro" id="IPR036322">
    <property type="entry name" value="WD40_repeat_dom_sf"/>
</dbReference>
<evidence type="ECO:0000256" key="2">
    <source>
        <dbReference type="ARBA" id="ARBA00022737"/>
    </source>
</evidence>
<feature type="compositionally biased region" description="Basic and acidic residues" evidence="4">
    <location>
        <begin position="1267"/>
        <end position="1282"/>
    </location>
</feature>
<proteinExistence type="predicted"/>
<dbReference type="SUPFAM" id="SSF81837">
    <property type="entry name" value="BEACH domain"/>
    <property type="match status" value="1"/>
</dbReference>
<dbReference type="Pfam" id="PF02138">
    <property type="entry name" value="Beach"/>
    <property type="match status" value="1"/>
</dbReference>
<dbReference type="PANTHER" id="PTHR46866">
    <property type="entry name" value="GH12955P"/>
    <property type="match status" value="1"/>
</dbReference>
<feature type="region of interest" description="Disordered" evidence="4">
    <location>
        <begin position="1251"/>
        <end position="1282"/>
    </location>
</feature>
<feature type="repeat" description="WD" evidence="3">
    <location>
        <begin position="1553"/>
        <end position="1586"/>
    </location>
</feature>
<accession>A0AAV1C6T1</accession>
<dbReference type="InterPro" id="IPR000409">
    <property type="entry name" value="BEACH_dom"/>
</dbReference>
<dbReference type="InterPro" id="IPR036372">
    <property type="entry name" value="BEACH_dom_sf"/>
</dbReference>
<name>A0AAV1C6T1_OLDCO</name>
<dbReference type="PROSITE" id="PS00678">
    <property type="entry name" value="WD_REPEATS_1"/>
    <property type="match status" value="1"/>
</dbReference>
<dbReference type="SUPFAM" id="SSF50978">
    <property type="entry name" value="WD40 repeat-like"/>
    <property type="match status" value="1"/>
</dbReference>
<dbReference type="CDD" id="cd06071">
    <property type="entry name" value="Beach"/>
    <property type="match status" value="1"/>
</dbReference>
<keyword evidence="2" id="KW-0677">Repeat</keyword>
<dbReference type="Gene3D" id="1.10.1540.10">
    <property type="entry name" value="BEACH domain"/>
    <property type="match status" value="1"/>
</dbReference>
<dbReference type="PROSITE" id="PS50294">
    <property type="entry name" value="WD_REPEATS_REGION"/>
    <property type="match status" value="1"/>
</dbReference>
<dbReference type="InterPro" id="IPR015943">
    <property type="entry name" value="WD40/YVTN_repeat-like_dom_sf"/>
</dbReference>
<dbReference type="Gene3D" id="2.130.10.10">
    <property type="entry name" value="YVTN repeat-like/Quinoprotein amine dehydrogenase"/>
    <property type="match status" value="2"/>
</dbReference>
<dbReference type="Pfam" id="PF00400">
    <property type="entry name" value="WD40"/>
    <property type="match status" value="2"/>
</dbReference>
<evidence type="ECO:0000259" key="5">
    <source>
        <dbReference type="PROSITE" id="PS50197"/>
    </source>
</evidence>
<dbReference type="SMART" id="SM00320">
    <property type="entry name" value="WD40"/>
    <property type="match status" value="5"/>
</dbReference>
<dbReference type="SUPFAM" id="SSF56112">
    <property type="entry name" value="Protein kinase-like (PK-like)"/>
    <property type="match status" value="2"/>
</dbReference>
<dbReference type="InterPro" id="IPR011009">
    <property type="entry name" value="Kinase-like_dom_sf"/>
</dbReference>
<evidence type="ECO:0000256" key="4">
    <source>
        <dbReference type="SAM" id="MobiDB-lite"/>
    </source>
</evidence>
<sequence length="1684" mass="187028">MEMEGSHQFCLMECLEKRIKADFSSPSSSSLPEEEEDDDKRRQLTFVYGISGESPLPFASSAVVQLPRCGAGEASAPQFILTYIPRAQDRCISSYIDECCVNGLEGSRSEDAVSVAVIGKDQAEVSAGIPSDKNTTCFSKSTQCQYVSNGGTSPHLPHGLGSESLTCEFSGWYSCFRTITALAPNARIGISSYDLFEEIASDFWSGVLEDHSLGSLSLLIEGKAAGREAINFLNLLGVSSFSDVSFPGCVRHPNIAPILGMFKAISEVNLVVPKTPYTLENILHYSPGALKYDWHNRFMIYQLLSALSYMHGLGIAHGNVRPSSMMLTDSSWCWLRIDDSPKLNSKVVNSNSSTSTVCSSKNCTSQGLFADLKLSQSMDWQSSFYSWYNGELSNFEYLLILNKLAGRRWGDHTFHTVMPWVVDFSVKPDESNEVGWRDLSKSKWRLAKGDEQLDFTYLTSEIPHHISDECLSELAVCSYKARRLPLNILKMAVRSVYEPNEYPSTMQRLYQWTPDECIPEFYCDPRIFFSLHSGMSDLSVPPWARSPEEFIKLHRNALESNLVSSRIHHWIDITFGYKMSGQAAIDAKNVMLPPAASEVLRSAGRRQLFYKPHPARRFVTKSSNLSPVQHYQANDSAEGQTMDVISLHHLEEAASFCEHAQHLSPVYDFHVYDHLNDNSHGKELETYNASNRGSNHGVSGGVKSVIDVKFLIENIEVDDDDVGYQELLVWGKKNSCSNVNSVDVADDIFAVGCILAELYLNRPLFNSNTIGTYLESGILPSSMEDLPLHVQVVVRSCIRKEWKRRPSVKCLLESPFFPGTVRSAYLFLAPLQLLAKEESRLRYAATFSKQGALKVMGSFAAEICASYCLPLVKTTLSDIQAEWAYILLNEFLKCLKPEAIRDLVLPAIQKILQAPTYSHLKVSLLQGSFVLDLWNRIGKQAYLEAIHPLVLSNLFVSTNKSSAAAASVLLIGSCEELGVPVTVYQTILPLIHYLGKGLCDDGIDAVVRIGCLLGEDFIVKHILPLLKNLMRFCINQSSVNKPELIQGYSTSLINSFNVLDGLVAQLSRETIVKELIENGGCLYVEVIMHYKFSVSVLQAAATKLIVACEQIGPEFTELHVLPKLKVLFDELAFSQENSTVLGRLGGASIGSTRKMNEEDCYANQLDLVLFLYPSFASLLGIQKLRQCCATWLLLEQLLLRHYNWKWEYTGESYQSGLETANTKKLSFSKRATSDYVPAKMLLNGVGWSIPQKQGKKSARNLTSNKPLSDRHQTSDARHEASSNIGKHEPWFWFPGSSSILEGLDFSGRVNGPKDEFPWKIRASTLHSVRAHHGALRSIAVCEDECSVFTAGVGPGFKGTVQKWELSRVDCVSGYYGHEEVVNDICVLTSLGRVASCDGTVHVWNAQTGKLITVFSEFSSNSTHSVSPLSAALKVDREEGDALHYNPSSVGVLNNAFDGSFYTCMHYSQFSEMLIVGAGNGSLRFIDLNHGRKLHLWRSNESNFPSLVSSISSCGSNKLHGERANEFPSWIAAGLSSGHCTLFDARSGDIIASWQAHDGYVTELAAPSDRLLVSSSLDKTLRIWDLRRSYKKCISEPIIFKGHTDGVSGFSIWGQDVISIARNRIGLTSLVRFGDEDGECRIMPQYLYTAERDSRNMSALSSISILPFSRLFLVGTEDGYLKICC</sequence>
<dbReference type="PROSITE" id="PS50197">
    <property type="entry name" value="BEACH"/>
    <property type="match status" value="1"/>
</dbReference>
<evidence type="ECO:0000313" key="6">
    <source>
        <dbReference type="EMBL" id="CAI9090600.1"/>
    </source>
</evidence>
<reference evidence="6" key="1">
    <citation type="submission" date="2023-03" db="EMBL/GenBank/DDBJ databases">
        <authorList>
            <person name="Julca I."/>
        </authorList>
    </citation>
    <scope>NUCLEOTIDE SEQUENCE</scope>
</reference>
<dbReference type="PANTHER" id="PTHR46866:SF1">
    <property type="entry name" value="GH12955P"/>
    <property type="match status" value="1"/>
</dbReference>
<feature type="domain" description="BEACH" evidence="5">
    <location>
        <begin position="372"/>
        <end position="638"/>
    </location>
</feature>
<gene>
    <name evidence="6" type="ORF">OLC1_LOCUS2723</name>
</gene>
<evidence type="ECO:0000313" key="7">
    <source>
        <dbReference type="Proteomes" id="UP001161247"/>
    </source>
</evidence>
<protein>
    <submittedName>
        <fullName evidence="6">OLC1v1025407C1</fullName>
    </submittedName>
</protein>
<keyword evidence="1 3" id="KW-0853">WD repeat</keyword>
<dbReference type="Gene3D" id="1.10.510.10">
    <property type="entry name" value="Transferase(Phosphotransferase) domain 1"/>
    <property type="match status" value="2"/>
</dbReference>
<dbReference type="EMBL" id="OX459118">
    <property type="protein sequence ID" value="CAI9090600.1"/>
    <property type="molecule type" value="Genomic_DNA"/>
</dbReference>
<keyword evidence="7" id="KW-1185">Reference proteome</keyword>
<dbReference type="InterPro" id="IPR001680">
    <property type="entry name" value="WD40_rpt"/>
</dbReference>
<evidence type="ECO:0000256" key="3">
    <source>
        <dbReference type="PROSITE-ProRule" id="PRU00221"/>
    </source>
</evidence>
<dbReference type="InterPro" id="IPR019775">
    <property type="entry name" value="WD40_repeat_CS"/>
</dbReference>
<dbReference type="SMART" id="SM01026">
    <property type="entry name" value="Beach"/>
    <property type="match status" value="1"/>
</dbReference>